<dbReference type="PANTHER" id="PTHR32322">
    <property type="entry name" value="INNER MEMBRANE TRANSPORTER"/>
    <property type="match status" value="1"/>
</dbReference>
<feature type="domain" description="EamA" evidence="6">
    <location>
        <begin position="16"/>
        <end position="141"/>
    </location>
</feature>
<keyword evidence="3 5" id="KW-1133">Transmembrane helix</keyword>
<feature type="transmembrane region" description="Helical" evidence="5">
    <location>
        <begin position="149"/>
        <end position="166"/>
    </location>
</feature>
<evidence type="ECO:0000313" key="8">
    <source>
        <dbReference type="Proteomes" id="UP000196138"/>
    </source>
</evidence>
<keyword evidence="2 5" id="KW-0812">Transmembrane</keyword>
<keyword evidence="8" id="KW-1185">Reference proteome</keyword>
<name>A0A1Y0EQ37_9BURK</name>
<feature type="transmembrane region" description="Helical" evidence="5">
    <location>
        <begin position="126"/>
        <end position="143"/>
    </location>
</feature>
<evidence type="ECO:0000256" key="5">
    <source>
        <dbReference type="SAM" id="Phobius"/>
    </source>
</evidence>
<feature type="transmembrane region" description="Helical" evidence="5">
    <location>
        <begin position="73"/>
        <end position="91"/>
    </location>
</feature>
<dbReference type="InterPro" id="IPR050638">
    <property type="entry name" value="AA-Vitamin_Transporters"/>
</dbReference>
<dbReference type="GO" id="GO:0016020">
    <property type="term" value="C:membrane"/>
    <property type="evidence" value="ECO:0007669"/>
    <property type="project" value="UniProtKB-SubCell"/>
</dbReference>
<reference evidence="7 8" key="1">
    <citation type="submission" date="2017-05" db="EMBL/GenBank/DDBJ databases">
        <authorList>
            <person name="Song R."/>
            <person name="Chenine A.L."/>
            <person name="Ruprecht R.M."/>
        </authorList>
    </citation>
    <scope>NUCLEOTIDE SEQUENCE [LARGE SCALE GENOMIC DNA]</scope>
    <source>
        <strain evidence="7 8">DSM 26136</strain>
    </source>
</reference>
<dbReference type="EMBL" id="CP021455">
    <property type="protein sequence ID" value="ARU05511.1"/>
    <property type="molecule type" value="Genomic_DNA"/>
</dbReference>
<evidence type="ECO:0000256" key="1">
    <source>
        <dbReference type="ARBA" id="ARBA00004141"/>
    </source>
</evidence>
<evidence type="ECO:0000259" key="6">
    <source>
        <dbReference type="Pfam" id="PF00892"/>
    </source>
</evidence>
<evidence type="ECO:0000256" key="3">
    <source>
        <dbReference type="ARBA" id="ARBA00022989"/>
    </source>
</evidence>
<organism evidence="7 8">
    <name type="scientific">Comamonas serinivorans</name>
    <dbReference type="NCBI Taxonomy" id="1082851"/>
    <lineage>
        <taxon>Bacteria</taxon>
        <taxon>Pseudomonadati</taxon>
        <taxon>Pseudomonadota</taxon>
        <taxon>Betaproteobacteria</taxon>
        <taxon>Burkholderiales</taxon>
        <taxon>Comamonadaceae</taxon>
        <taxon>Comamonas</taxon>
    </lineage>
</organism>
<dbReference type="PANTHER" id="PTHR32322:SF9">
    <property type="entry name" value="AMINO-ACID METABOLITE EFFLUX PUMP-RELATED"/>
    <property type="match status" value="1"/>
</dbReference>
<dbReference type="OrthoDB" id="7158585at2"/>
<dbReference type="KEGG" id="cser:CCO03_13185"/>
<feature type="domain" description="EamA" evidence="6">
    <location>
        <begin position="151"/>
        <end position="290"/>
    </location>
</feature>
<evidence type="ECO:0000256" key="2">
    <source>
        <dbReference type="ARBA" id="ARBA00022692"/>
    </source>
</evidence>
<comment type="subcellular location">
    <subcellularLocation>
        <location evidence="1">Membrane</location>
        <topology evidence="1">Multi-pass membrane protein</topology>
    </subcellularLocation>
</comment>
<evidence type="ECO:0000256" key="4">
    <source>
        <dbReference type="ARBA" id="ARBA00023136"/>
    </source>
</evidence>
<feature type="transmembrane region" description="Helical" evidence="5">
    <location>
        <begin position="43"/>
        <end position="61"/>
    </location>
</feature>
<dbReference type="InterPro" id="IPR037185">
    <property type="entry name" value="EmrE-like"/>
</dbReference>
<feature type="transmembrane region" description="Helical" evidence="5">
    <location>
        <begin position="178"/>
        <end position="200"/>
    </location>
</feature>
<feature type="transmembrane region" description="Helical" evidence="5">
    <location>
        <begin position="220"/>
        <end position="239"/>
    </location>
</feature>
<dbReference type="SUPFAM" id="SSF103481">
    <property type="entry name" value="Multidrug resistance efflux transporter EmrE"/>
    <property type="match status" value="2"/>
</dbReference>
<gene>
    <name evidence="7" type="ORF">CCO03_13185</name>
</gene>
<feature type="transmembrane region" description="Helical" evidence="5">
    <location>
        <begin position="274"/>
        <end position="292"/>
    </location>
</feature>
<dbReference type="AlphaFoldDB" id="A0A1Y0EQ37"/>
<feature type="transmembrane region" description="Helical" evidence="5">
    <location>
        <begin position="251"/>
        <end position="268"/>
    </location>
</feature>
<accession>A0A1Y0EQ37</accession>
<feature type="transmembrane region" description="Helical" evidence="5">
    <location>
        <begin position="16"/>
        <end position="37"/>
    </location>
</feature>
<sequence length="302" mass="31929">MPASPAPVASLPLRHALLALLVAFIWGTNFVVMKLGLAKLPPFLFATLRFALVAFPLAFVLPRPAVPWRNLALYGLLIGVGQFALVFFALTRFISPGMVAVVVQTQVFFTMGLAVLLAGERIRAPQALATAIAAVGIGIIALHTDGHTTALGVTLTLIAAACWAMANIASRAAAGANALAYVVWSALFAVPPLLGLSLWLDGWPAIVHGLHAADGWTWLAVLWQSVGNSMLGYGAWAWLMGRYPAASISPFALTVPIFGLATSVWVLGEPLPGWKLLAAALVLGGLALNLVWPRLAARWHAR</sequence>
<protein>
    <submittedName>
        <fullName evidence="7">EamA family transporter</fullName>
    </submittedName>
</protein>
<dbReference type="Proteomes" id="UP000196138">
    <property type="component" value="Chromosome"/>
</dbReference>
<proteinExistence type="predicted"/>
<feature type="transmembrane region" description="Helical" evidence="5">
    <location>
        <begin position="97"/>
        <end position="119"/>
    </location>
</feature>
<evidence type="ECO:0000313" key="7">
    <source>
        <dbReference type="EMBL" id="ARU05511.1"/>
    </source>
</evidence>
<dbReference type="InterPro" id="IPR000620">
    <property type="entry name" value="EamA_dom"/>
</dbReference>
<dbReference type="Pfam" id="PF00892">
    <property type="entry name" value="EamA"/>
    <property type="match status" value="2"/>
</dbReference>
<keyword evidence="4 5" id="KW-0472">Membrane</keyword>